<gene>
    <name evidence="6" type="ORF">E7746_13920</name>
</gene>
<reference evidence="6 7" key="1">
    <citation type="submission" date="2019-02" db="EMBL/GenBank/DDBJ databases">
        <title>Isolation and identification of novel species under the genus Muribaculum.</title>
        <authorList>
            <person name="Miyake S."/>
            <person name="Ding Y."/>
            <person name="Low A."/>
            <person name="Soh M."/>
            <person name="Seedorf H."/>
        </authorList>
    </citation>
    <scope>NUCLEOTIDE SEQUENCE [LARGE SCALE GENOMIC DNA]</scope>
    <source>
        <strain evidence="6 7">TLL-A4</strain>
    </source>
</reference>
<dbReference type="GO" id="GO:0006310">
    <property type="term" value="P:DNA recombination"/>
    <property type="evidence" value="ECO:0007669"/>
    <property type="project" value="UniProtKB-KW"/>
</dbReference>
<evidence type="ECO:0000313" key="6">
    <source>
        <dbReference type="EMBL" id="QCD37128.1"/>
    </source>
</evidence>
<protein>
    <submittedName>
        <fullName evidence="6">Site-specific integrase</fullName>
    </submittedName>
</protein>
<keyword evidence="3" id="KW-0233">DNA recombination</keyword>
<evidence type="ECO:0000256" key="3">
    <source>
        <dbReference type="ARBA" id="ARBA00023172"/>
    </source>
</evidence>
<dbReference type="InterPro" id="IPR025269">
    <property type="entry name" value="SAM-like_dom"/>
</dbReference>
<dbReference type="EMBL" id="CP039393">
    <property type="protein sequence ID" value="QCD37128.1"/>
    <property type="molecule type" value="Genomic_DNA"/>
</dbReference>
<comment type="similarity">
    <text evidence="1">Belongs to the 'phage' integrase family.</text>
</comment>
<dbReference type="OrthoDB" id="1493636at2"/>
<name>A0A4V1D215_9BACT</name>
<feature type="compositionally biased region" description="Basic and acidic residues" evidence="4">
    <location>
        <begin position="395"/>
        <end position="405"/>
    </location>
</feature>
<evidence type="ECO:0000256" key="2">
    <source>
        <dbReference type="ARBA" id="ARBA00023125"/>
    </source>
</evidence>
<dbReference type="GO" id="GO:0015074">
    <property type="term" value="P:DNA integration"/>
    <property type="evidence" value="ECO:0007669"/>
    <property type="project" value="InterPro"/>
</dbReference>
<dbReference type="PANTHER" id="PTHR30349">
    <property type="entry name" value="PHAGE INTEGRASE-RELATED"/>
    <property type="match status" value="1"/>
</dbReference>
<keyword evidence="2" id="KW-0238">DNA-binding</keyword>
<dbReference type="InterPro" id="IPR035386">
    <property type="entry name" value="Arm-DNA-bind_5"/>
</dbReference>
<organism evidence="6 7">
    <name type="scientific">Muribaculum gordoncarteri</name>
    <dbReference type="NCBI Taxonomy" id="2530390"/>
    <lineage>
        <taxon>Bacteria</taxon>
        <taxon>Pseudomonadati</taxon>
        <taxon>Bacteroidota</taxon>
        <taxon>Bacteroidia</taxon>
        <taxon>Bacteroidales</taxon>
        <taxon>Muribaculaceae</taxon>
        <taxon>Muribaculum</taxon>
    </lineage>
</organism>
<dbReference type="Pfam" id="PF00589">
    <property type="entry name" value="Phage_integrase"/>
    <property type="match status" value="1"/>
</dbReference>
<dbReference type="KEGG" id="mgod:E7746_13920"/>
<dbReference type="AlphaFoldDB" id="A0A4V1D215"/>
<dbReference type="PROSITE" id="PS51898">
    <property type="entry name" value="TYR_RECOMBINASE"/>
    <property type="match status" value="1"/>
</dbReference>
<proteinExistence type="inferred from homology"/>
<evidence type="ECO:0000256" key="4">
    <source>
        <dbReference type="SAM" id="MobiDB-lite"/>
    </source>
</evidence>
<dbReference type="Gene3D" id="1.10.443.10">
    <property type="entry name" value="Intergrase catalytic core"/>
    <property type="match status" value="1"/>
</dbReference>
<dbReference type="InterPro" id="IPR013762">
    <property type="entry name" value="Integrase-like_cat_sf"/>
</dbReference>
<evidence type="ECO:0000256" key="1">
    <source>
        <dbReference type="ARBA" id="ARBA00008857"/>
    </source>
</evidence>
<dbReference type="GO" id="GO:0003677">
    <property type="term" value="F:DNA binding"/>
    <property type="evidence" value="ECO:0007669"/>
    <property type="project" value="UniProtKB-KW"/>
</dbReference>
<feature type="domain" description="Tyr recombinase" evidence="5">
    <location>
        <begin position="211"/>
        <end position="395"/>
    </location>
</feature>
<keyword evidence="7" id="KW-1185">Reference proteome</keyword>
<dbReference type="SUPFAM" id="SSF56349">
    <property type="entry name" value="DNA breaking-rejoining enzymes"/>
    <property type="match status" value="1"/>
</dbReference>
<feature type="compositionally biased region" description="Basic residues" evidence="4">
    <location>
        <begin position="416"/>
        <end position="426"/>
    </location>
</feature>
<dbReference type="InterPro" id="IPR011010">
    <property type="entry name" value="DNA_brk_join_enz"/>
</dbReference>
<dbReference type="Gene3D" id="1.10.150.130">
    <property type="match status" value="1"/>
</dbReference>
<feature type="region of interest" description="Disordered" evidence="4">
    <location>
        <begin position="395"/>
        <end position="426"/>
    </location>
</feature>
<dbReference type="InterPro" id="IPR010998">
    <property type="entry name" value="Integrase_recombinase_N"/>
</dbReference>
<dbReference type="InterPro" id="IPR002104">
    <property type="entry name" value="Integrase_catalytic"/>
</dbReference>
<dbReference type="Pfam" id="PF17293">
    <property type="entry name" value="Arm-DNA-bind_5"/>
    <property type="match status" value="1"/>
</dbReference>
<dbReference type="PANTHER" id="PTHR30349:SF64">
    <property type="entry name" value="PROPHAGE INTEGRASE INTD-RELATED"/>
    <property type="match status" value="1"/>
</dbReference>
<evidence type="ECO:0000313" key="7">
    <source>
        <dbReference type="Proteomes" id="UP000297031"/>
    </source>
</evidence>
<sequence>MVRRSRPNKEGEFPILLRITMNGQRAEVYTNRYVAPNNWDASKGQSKGKTKKDLELNRYLDTIRTKICEIHNQLVMRDEMVNPDTLKKAFLGKLQKPTMLCEAFRELNKKVKDRNERGDICEGTRLRWERCVKYLEEFLIDKHDVKDIPMNKLTSGMVDDFEHFLRIKKGCANNAAVRYIRYLKSVIRTGIANKWIEDDPFVGKRYVRTKPKREKLTEAELQRIIELDLSELPRLDLVRDTFVFCCFTGLAFADISTLKREHVVTDDKGEMWIRKAREKTDEMSVIPMLEIPRRLMEKYRSHPRAVEKDAVIPVISNQRMNSYLDEIASKAEIKKHLTTHIARHTFATMSLNNHVPIETVSKMLGHKDIATTQIYATMLDQTVSEDMGRMRDKFDSLKVDIKPLPEKPTTFERPPQPKRGRPKKTK</sequence>
<dbReference type="Pfam" id="PF13102">
    <property type="entry name" value="Phage_int_SAM_5"/>
    <property type="match status" value="1"/>
</dbReference>
<dbReference type="Proteomes" id="UP000297031">
    <property type="component" value="Chromosome"/>
</dbReference>
<dbReference type="CDD" id="cd01185">
    <property type="entry name" value="INTN1_C_like"/>
    <property type="match status" value="1"/>
</dbReference>
<evidence type="ECO:0000259" key="5">
    <source>
        <dbReference type="PROSITE" id="PS51898"/>
    </source>
</evidence>
<accession>A0A4V1D215</accession>
<dbReference type="InterPro" id="IPR050090">
    <property type="entry name" value="Tyrosine_recombinase_XerCD"/>
</dbReference>